<evidence type="ECO:0000256" key="2">
    <source>
        <dbReference type="ARBA" id="ARBA00012400"/>
    </source>
</evidence>
<evidence type="ECO:0000256" key="4">
    <source>
        <dbReference type="ARBA" id="ARBA00023027"/>
    </source>
</evidence>
<dbReference type="OrthoDB" id="9773765at2"/>
<dbReference type="PANTHER" id="PTHR35330:SF1">
    <property type="entry name" value="SIROHEME BIOSYNTHESIS PROTEIN MET8"/>
    <property type="match status" value="1"/>
</dbReference>
<dbReference type="UniPathway" id="UPA00262">
    <property type="reaction ID" value="UER00222"/>
</dbReference>
<proteinExistence type="predicted"/>
<dbReference type="AlphaFoldDB" id="A0A242K501"/>
<protein>
    <recommendedName>
        <fullName evidence="2">precorrin-2 dehydrogenase</fullName>
        <ecNumber evidence="2">1.3.1.76</ecNumber>
    </recommendedName>
</protein>
<dbReference type="RefSeq" id="WP_086349738.1">
    <property type="nucleotide sequence ID" value="NZ_CP147247.1"/>
</dbReference>
<dbReference type="InterPro" id="IPR028161">
    <property type="entry name" value="Met8-like"/>
</dbReference>
<dbReference type="EMBL" id="CP147247">
    <property type="protein sequence ID" value="WYJ90359.1"/>
    <property type="molecule type" value="Genomic_DNA"/>
</dbReference>
<evidence type="ECO:0000256" key="3">
    <source>
        <dbReference type="ARBA" id="ARBA00023002"/>
    </source>
</evidence>
<keyword evidence="4" id="KW-0520">NAD</keyword>
<dbReference type="GO" id="GO:0004325">
    <property type="term" value="F:ferrochelatase activity"/>
    <property type="evidence" value="ECO:0007669"/>
    <property type="project" value="InterPro"/>
</dbReference>
<dbReference type="Proteomes" id="UP000195141">
    <property type="component" value="Chromosome"/>
</dbReference>
<evidence type="ECO:0000256" key="6">
    <source>
        <dbReference type="ARBA" id="ARBA00047561"/>
    </source>
</evidence>
<accession>A0A242K501</accession>
<dbReference type="Gene3D" id="3.30.160.110">
    <property type="entry name" value="Siroheme synthase, domain 2"/>
    <property type="match status" value="1"/>
</dbReference>
<dbReference type="GO" id="GO:0043115">
    <property type="term" value="F:precorrin-2 dehydrogenase activity"/>
    <property type="evidence" value="ECO:0007669"/>
    <property type="project" value="UniProtKB-EC"/>
</dbReference>
<evidence type="ECO:0000313" key="9">
    <source>
        <dbReference type="Proteomes" id="UP000195141"/>
    </source>
</evidence>
<dbReference type="PANTHER" id="PTHR35330">
    <property type="entry name" value="SIROHEME BIOSYNTHESIS PROTEIN MET8"/>
    <property type="match status" value="1"/>
</dbReference>
<evidence type="ECO:0000256" key="1">
    <source>
        <dbReference type="ARBA" id="ARBA00005010"/>
    </source>
</evidence>
<dbReference type="NCBIfam" id="TIGR01470">
    <property type="entry name" value="cysG_Nterm"/>
    <property type="match status" value="1"/>
</dbReference>
<dbReference type="EMBL" id="NGMM01000004">
    <property type="protein sequence ID" value="OTP14607.1"/>
    <property type="molecule type" value="Genomic_DNA"/>
</dbReference>
<name>A0A242K501_9ENTE</name>
<organism evidence="7">
    <name type="scientific">Candidatus Enterococcus clewellii</name>
    <dbReference type="NCBI Taxonomy" id="1834193"/>
    <lineage>
        <taxon>Bacteria</taxon>
        <taxon>Bacillati</taxon>
        <taxon>Bacillota</taxon>
        <taxon>Bacilli</taxon>
        <taxon>Lactobacillales</taxon>
        <taxon>Enterococcaceae</taxon>
        <taxon>Enterococcus</taxon>
    </lineage>
</organism>
<reference evidence="7" key="1">
    <citation type="submission" date="2017-05" db="EMBL/GenBank/DDBJ databases">
        <title>The Genome Sequence of Enterococcus sp. 9E7_DIV0242.</title>
        <authorList>
            <consortium name="The Broad Institute Genomics Platform"/>
            <consortium name="The Broad Institute Genomic Center for Infectious Diseases"/>
            <person name="Earl A."/>
            <person name="Manson A."/>
            <person name="Schwartman J."/>
            <person name="Gilmore M."/>
            <person name="Abouelleil A."/>
            <person name="Cao P."/>
            <person name="Chapman S."/>
            <person name="Cusick C."/>
            <person name="Shea T."/>
            <person name="Young S."/>
            <person name="Neafsey D."/>
            <person name="Nusbaum C."/>
            <person name="Birren B."/>
        </authorList>
    </citation>
    <scope>NUCLEOTIDE SEQUENCE [LARGE SCALE GENOMIC DNA]</scope>
    <source>
        <strain evidence="7">9E7_DIV0242</strain>
    </source>
</reference>
<comment type="pathway">
    <text evidence="1">Porphyrin-containing compound metabolism; siroheme biosynthesis; sirohydrochlorin from precorrin-2: step 1/1.</text>
</comment>
<reference evidence="8" key="3">
    <citation type="submission" date="2024-03" db="EMBL/GenBank/DDBJ databases">
        <title>The Genome Sequence of Enterococcus sp. DIV0242b.</title>
        <authorList>
            <consortium name="The Broad Institute Genomics Platform"/>
            <consortium name="The Broad Institute Microbial Omics Core"/>
            <consortium name="The Broad Institute Genomic Center for Infectious Diseases"/>
            <person name="Earl A."/>
            <person name="Manson A."/>
            <person name="Gilmore M."/>
            <person name="Schwartman J."/>
            <person name="Shea T."/>
            <person name="Abouelleil A."/>
            <person name="Cao P."/>
            <person name="Chapman S."/>
            <person name="Cusick C."/>
            <person name="Young S."/>
            <person name="Neafsey D."/>
            <person name="Nusbaum C."/>
            <person name="Birren B."/>
        </authorList>
    </citation>
    <scope>NUCLEOTIDE SEQUENCE</scope>
    <source>
        <strain evidence="8">9E7_DIV0242</strain>
    </source>
</reference>
<dbReference type="InterPro" id="IPR036291">
    <property type="entry name" value="NAD(P)-bd_dom_sf"/>
</dbReference>
<dbReference type="EC" id="1.3.1.76" evidence="2"/>
<dbReference type="InterPro" id="IPR006367">
    <property type="entry name" value="Sirohaem_synthase_N"/>
</dbReference>
<dbReference type="GO" id="GO:0019354">
    <property type="term" value="P:siroheme biosynthetic process"/>
    <property type="evidence" value="ECO:0007669"/>
    <property type="project" value="UniProtKB-UniPathway"/>
</dbReference>
<keyword evidence="9" id="KW-1185">Reference proteome</keyword>
<keyword evidence="5" id="KW-0627">Porphyrin biosynthesis</keyword>
<keyword evidence="3" id="KW-0560">Oxidoreductase</keyword>
<evidence type="ECO:0000313" key="8">
    <source>
        <dbReference type="EMBL" id="WYJ90359.1"/>
    </source>
</evidence>
<evidence type="ECO:0000256" key="5">
    <source>
        <dbReference type="ARBA" id="ARBA00023244"/>
    </source>
</evidence>
<evidence type="ECO:0000313" key="7">
    <source>
        <dbReference type="EMBL" id="OTP14607.1"/>
    </source>
</evidence>
<sequence>MYPIMLDLKDKTIVIIGGGRIALRKTKALLQAGGRVVVVAPMHDEEFESLENVALIKRPYRTGDCKEAHLIFACTDSKVINQQIVEEAEPWQWVNDCSKKENSDFFNMSIIQHETGVVAFSSNGQSPVETKKLKQEIEALLCEKELLHNKIE</sequence>
<reference evidence="8" key="2">
    <citation type="submission" date="2017-05" db="EMBL/GenBank/DDBJ databases">
        <authorList>
            <consortium name="The Broad Institute Genomics Platform"/>
            <consortium name="The Broad Institute Genomic Center for Infectious Diseases"/>
            <person name="Earl A."/>
            <person name="Manson A."/>
            <person name="Schwartman J."/>
            <person name="Gilmore M."/>
            <person name="Abouelleil A."/>
            <person name="Cao P."/>
            <person name="Chapman S."/>
            <person name="Cusick C."/>
            <person name="Shea T."/>
            <person name="Young S."/>
            <person name="Neafsey D."/>
            <person name="Nusbaum C."/>
            <person name="Birren B."/>
        </authorList>
    </citation>
    <scope>NUCLEOTIDE SEQUENCE</scope>
    <source>
        <strain evidence="8">9E7_DIV0242</strain>
    </source>
</reference>
<dbReference type="Gene3D" id="3.40.50.720">
    <property type="entry name" value="NAD(P)-binding Rossmann-like Domain"/>
    <property type="match status" value="1"/>
</dbReference>
<comment type="catalytic activity">
    <reaction evidence="6">
        <text>precorrin-2 + NAD(+) = sirohydrochlorin + NADH + 2 H(+)</text>
        <dbReference type="Rhea" id="RHEA:15613"/>
        <dbReference type="ChEBI" id="CHEBI:15378"/>
        <dbReference type="ChEBI" id="CHEBI:57540"/>
        <dbReference type="ChEBI" id="CHEBI:57945"/>
        <dbReference type="ChEBI" id="CHEBI:58351"/>
        <dbReference type="ChEBI" id="CHEBI:58827"/>
        <dbReference type="EC" id="1.3.1.76"/>
    </reaction>
</comment>
<gene>
    <name evidence="8" type="ORF">A5888_002116</name>
    <name evidence="7" type="ORF">A5888_002708</name>
</gene>
<dbReference type="SUPFAM" id="SSF51735">
    <property type="entry name" value="NAD(P)-binding Rossmann-fold domains"/>
    <property type="match status" value="1"/>
</dbReference>
<dbReference type="Pfam" id="PF13241">
    <property type="entry name" value="NAD_binding_7"/>
    <property type="match status" value="1"/>
</dbReference>